<protein>
    <submittedName>
        <fullName evidence="2">Uncharacterized protein</fullName>
    </submittedName>
</protein>
<gene>
    <name evidence="2" type="ORF">PAXRUDRAFT_21532</name>
</gene>
<evidence type="ECO:0000313" key="3">
    <source>
        <dbReference type="Proteomes" id="UP000054538"/>
    </source>
</evidence>
<accession>A0A0D0BME9</accession>
<dbReference type="HOGENOM" id="CLU_1012303_0_0_1"/>
<evidence type="ECO:0000256" key="1">
    <source>
        <dbReference type="SAM" id="MobiDB-lite"/>
    </source>
</evidence>
<dbReference type="InParanoid" id="A0A0D0BME9"/>
<proteinExistence type="predicted"/>
<dbReference type="AlphaFoldDB" id="A0A0D0BME9"/>
<evidence type="ECO:0000313" key="2">
    <source>
        <dbReference type="EMBL" id="KIK72832.1"/>
    </source>
</evidence>
<feature type="compositionally biased region" description="Low complexity" evidence="1">
    <location>
        <begin position="16"/>
        <end position="38"/>
    </location>
</feature>
<dbReference type="Proteomes" id="UP000054538">
    <property type="component" value="Unassembled WGS sequence"/>
</dbReference>
<dbReference type="EMBL" id="KN830391">
    <property type="protein sequence ID" value="KIK72832.1"/>
    <property type="molecule type" value="Genomic_DNA"/>
</dbReference>
<feature type="compositionally biased region" description="Pro residues" evidence="1">
    <location>
        <begin position="39"/>
        <end position="60"/>
    </location>
</feature>
<sequence length="276" mass="30347">MPGASHGTQLLALVQPKSAPSTTTASDAPAATPTTSQGVPPPPSGPPSAPPSIPEPPQVIHPPIELPSSTVGQDKGKQHADEPPWPWDDVNIDSDVDVDVDMDMGCEEDLYKDDVDVDTNFYRGQKRLVSLTCLIRRFSHGMPFSSESTSNLPTAATSTLKHSKTMVLTWETIRDILDKGMAAIDDDKAHSSSFKLEKLHLKFDHACFTEERSLDREQCVAEQLNATVVHQQDQEQVEPQIQLRNSESDAFEHQTQMFLAQAELLRLQQGMAKGQE</sequence>
<reference evidence="2 3" key="1">
    <citation type="submission" date="2014-04" db="EMBL/GenBank/DDBJ databases">
        <authorList>
            <consortium name="DOE Joint Genome Institute"/>
            <person name="Kuo A."/>
            <person name="Kohler A."/>
            <person name="Jargeat P."/>
            <person name="Nagy L.G."/>
            <person name="Floudas D."/>
            <person name="Copeland A."/>
            <person name="Barry K.W."/>
            <person name="Cichocki N."/>
            <person name="Veneault-Fourrey C."/>
            <person name="LaButti K."/>
            <person name="Lindquist E.A."/>
            <person name="Lipzen A."/>
            <person name="Lundell T."/>
            <person name="Morin E."/>
            <person name="Murat C."/>
            <person name="Sun H."/>
            <person name="Tunlid A."/>
            <person name="Henrissat B."/>
            <person name="Grigoriev I.V."/>
            <person name="Hibbett D.S."/>
            <person name="Martin F."/>
            <person name="Nordberg H.P."/>
            <person name="Cantor M.N."/>
            <person name="Hua S.X."/>
        </authorList>
    </citation>
    <scope>NUCLEOTIDE SEQUENCE [LARGE SCALE GENOMIC DNA]</scope>
    <source>
        <strain evidence="2 3">Ve08.2h10</strain>
    </source>
</reference>
<organism evidence="2 3">
    <name type="scientific">Paxillus rubicundulus Ve08.2h10</name>
    <dbReference type="NCBI Taxonomy" id="930991"/>
    <lineage>
        <taxon>Eukaryota</taxon>
        <taxon>Fungi</taxon>
        <taxon>Dikarya</taxon>
        <taxon>Basidiomycota</taxon>
        <taxon>Agaricomycotina</taxon>
        <taxon>Agaricomycetes</taxon>
        <taxon>Agaricomycetidae</taxon>
        <taxon>Boletales</taxon>
        <taxon>Paxilineae</taxon>
        <taxon>Paxillaceae</taxon>
        <taxon>Paxillus</taxon>
    </lineage>
</organism>
<reference evidence="3" key="2">
    <citation type="submission" date="2015-01" db="EMBL/GenBank/DDBJ databases">
        <title>Evolutionary Origins and Diversification of the Mycorrhizal Mutualists.</title>
        <authorList>
            <consortium name="DOE Joint Genome Institute"/>
            <consortium name="Mycorrhizal Genomics Consortium"/>
            <person name="Kohler A."/>
            <person name="Kuo A."/>
            <person name="Nagy L.G."/>
            <person name="Floudas D."/>
            <person name="Copeland A."/>
            <person name="Barry K.W."/>
            <person name="Cichocki N."/>
            <person name="Veneault-Fourrey C."/>
            <person name="LaButti K."/>
            <person name="Lindquist E.A."/>
            <person name="Lipzen A."/>
            <person name="Lundell T."/>
            <person name="Morin E."/>
            <person name="Murat C."/>
            <person name="Riley R."/>
            <person name="Ohm R."/>
            <person name="Sun H."/>
            <person name="Tunlid A."/>
            <person name="Henrissat B."/>
            <person name="Grigoriev I.V."/>
            <person name="Hibbett D.S."/>
            <person name="Martin F."/>
        </authorList>
    </citation>
    <scope>NUCLEOTIDE SEQUENCE [LARGE SCALE GENOMIC DNA]</scope>
    <source>
        <strain evidence="3">Ve08.2h10</strain>
    </source>
</reference>
<keyword evidence="3" id="KW-1185">Reference proteome</keyword>
<feature type="region of interest" description="Disordered" evidence="1">
    <location>
        <begin position="1"/>
        <end position="90"/>
    </location>
</feature>
<name>A0A0D0BME9_9AGAM</name>